<feature type="signal peptide" evidence="1">
    <location>
        <begin position="1"/>
        <end position="26"/>
    </location>
</feature>
<evidence type="ECO:0000256" key="1">
    <source>
        <dbReference type="SAM" id="SignalP"/>
    </source>
</evidence>
<proteinExistence type="predicted"/>
<reference evidence="2 3" key="1">
    <citation type="journal article" date="2014" name="Genome Announc.">
        <title>Draft Genome Sequence of the Antitrypanosomally Active Sponge-Associated Bacterium Actinokineospora sp. Strain EG49.</title>
        <authorList>
            <person name="Harjes J."/>
            <person name="Ryu T."/>
            <person name="Abdelmohsen U.R."/>
            <person name="Moitinho-Silva L."/>
            <person name="Horn H."/>
            <person name="Ravasi T."/>
            <person name="Hentschel U."/>
        </authorList>
    </citation>
    <scope>NUCLEOTIDE SEQUENCE [LARGE SCALE GENOMIC DNA]</scope>
    <source>
        <strain evidence="2 3">EG49</strain>
    </source>
</reference>
<dbReference type="NCBIfam" id="NF037950">
    <property type="entry name" value="spanin2_1"/>
    <property type="match status" value="1"/>
</dbReference>
<comment type="caution">
    <text evidence="2">The sequence shown here is derived from an EMBL/GenBank/DDBJ whole genome shotgun (WGS) entry which is preliminary data.</text>
</comment>
<name>W7IRW5_9PSEU</name>
<evidence type="ECO:0008006" key="4">
    <source>
        <dbReference type="Google" id="ProtNLM"/>
    </source>
</evidence>
<gene>
    <name evidence="2" type="ORF">UO65_0957</name>
</gene>
<evidence type="ECO:0000313" key="2">
    <source>
        <dbReference type="EMBL" id="EWC63660.1"/>
    </source>
</evidence>
<keyword evidence="1" id="KW-0732">Signal</keyword>
<feature type="chain" id="PRO_5004894258" description="Secreted protein" evidence="1">
    <location>
        <begin position="27"/>
        <end position="128"/>
    </location>
</feature>
<dbReference type="Proteomes" id="UP000019277">
    <property type="component" value="Unassembled WGS sequence"/>
</dbReference>
<evidence type="ECO:0000313" key="3">
    <source>
        <dbReference type="Proteomes" id="UP000019277"/>
    </source>
</evidence>
<dbReference type="EMBL" id="AYXG01000039">
    <property type="protein sequence ID" value="EWC63660.1"/>
    <property type="molecule type" value="Genomic_DNA"/>
</dbReference>
<protein>
    <recommendedName>
        <fullName evidence="4">Secreted protein</fullName>
    </recommendedName>
</protein>
<keyword evidence="3" id="KW-1185">Reference proteome</keyword>
<dbReference type="eggNOG" id="ENOG5032DSH">
    <property type="taxonomic scope" value="Bacteria"/>
</dbReference>
<organism evidence="2 3">
    <name type="scientific">Actinokineospora spheciospongiae</name>
    <dbReference type="NCBI Taxonomy" id="909613"/>
    <lineage>
        <taxon>Bacteria</taxon>
        <taxon>Bacillati</taxon>
        <taxon>Actinomycetota</taxon>
        <taxon>Actinomycetes</taxon>
        <taxon>Pseudonocardiales</taxon>
        <taxon>Pseudonocardiaceae</taxon>
        <taxon>Actinokineospora</taxon>
    </lineage>
</organism>
<dbReference type="OrthoDB" id="3698794at2"/>
<dbReference type="AlphaFoldDB" id="W7IRW5"/>
<dbReference type="RefSeq" id="WP_035279088.1">
    <property type="nucleotide sequence ID" value="NZ_AYXG01000039.1"/>
</dbReference>
<sequence>MRTSLIAVAVAGGLALLTGCSGLQDAADTAAAASQTLSNAQVCLDAVGAVDFTPDALNPQNTVEQSRTAAETLNGLAGKAADTTVNDAIRDLSDTLAAVTLDDLASPVVWVQRKTDQAAALLQACSMR</sequence>
<dbReference type="PROSITE" id="PS51257">
    <property type="entry name" value="PROKAR_LIPOPROTEIN"/>
    <property type="match status" value="1"/>
</dbReference>
<accession>W7IRW5</accession>